<proteinExistence type="predicted"/>
<feature type="compositionally biased region" description="Low complexity" evidence="1">
    <location>
        <begin position="144"/>
        <end position="153"/>
    </location>
</feature>
<protein>
    <submittedName>
        <fullName evidence="2">Uncharacterized protein</fullName>
    </submittedName>
</protein>
<name>A0A0S4JLF4_BODSA</name>
<dbReference type="Proteomes" id="UP000051952">
    <property type="component" value="Unassembled WGS sequence"/>
</dbReference>
<gene>
    <name evidence="2" type="ORF">BSAL_29640</name>
</gene>
<organism evidence="2 3">
    <name type="scientific">Bodo saltans</name>
    <name type="common">Flagellated protozoan</name>
    <dbReference type="NCBI Taxonomy" id="75058"/>
    <lineage>
        <taxon>Eukaryota</taxon>
        <taxon>Discoba</taxon>
        <taxon>Euglenozoa</taxon>
        <taxon>Kinetoplastea</taxon>
        <taxon>Metakinetoplastina</taxon>
        <taxon>Eubodonida</taxon>
        <taxon>Bodonidae</taxon>
        <taxon>Bodo</taxon>
    </lineage>
</organism>
<evidence type="ECO:0000256" key="1">
    <source>
        <dbReference type="SAM" id="MobiDB-lite"/>
    </source>
</evidence>
<reference evidence="3" key="1">
    <citation type="submission" date="2015-09" db="EMBL/GenBank/DDBJ databases">
        <authorList>
            <consortium name="Pathogen Informatics"/>
        </authorList>
    </citation>
    <scope>NUCLEOTIDE SEQUENCE [LARGE SCALE GENOMIC DNA]</scope>
    <source>
        <strain evidence="3">Lake Konstanz</strain>
    </source>
</reference>
<feature type="region of interest" description="Disordered" evidence="1">
    <location>
        <begin position="139"/>
        <end position="164"/>
    </location>
</feature>
<keyword evidence="3" id="KW-1185">Reference proteome</keyword>
<evidence type="ECO:0000313" key="3">
    <source>
        <dbReference type="Proteomes" id="UP000051952"/>
    </source>
</evidence>
<accession>A0A0S4JLF4</accession>
<dbReference type="VEuPathDB" id="TriTrypDB:BSAL_29640"/>
<dbReference type="EMBL" id="CYKH01001882">
    <property type="protein sequence ID" value="CUG90993.1"/>
    <property type="molecule type" value="Genomic_DNA"/>
</dbReference>
<dbReference type="AlphaFoldDB" id="A0A0S4JLF4"/>
<sequence length="164" mass="16982">MGKGSNNDWEGGVYTEGIKLPEALRPLVLKLGGSGANATEGNNTNSGAAVAEEGLVMDAFLCTALHTSHNISMGFMPVTLVFLFATYPMARRVWPAVRGAVQRIPIIGFVFRPMGMPAEVLGAVNRTVGSELGSTAMGGGGAATAGARRVAASQNSGKSTSWRK</sequence>
<feature type="compositionally biased region" description="Polar residues" evidence="1">
    <location>
        <begin position="154"/>
        <end position="164"/>
    </location>
</feature>
<evidence type="ECO:0000313" key="2">
    <source>
        <dbReference type="EMBL" id="CUG90993.1"/>
    </source>
</evidence>